<evidence type="ECO:0000313" key="8">
    <source>
        <dbReference type="Proteomes" id="UP000001064"/>
    </source>
</evidence>
<accession>F0ZWA8</accession>
<dbReference type="SUPFAM" id="SSF50911">
    <property type="entry name" value="Mannose 6-phosphate receptor domain"/>
    <property type="match status" value="1"/>
</dbReference>
<reference evidence="8" key="1">
    <citation type="journal article" date="2011" name="Genome Biol.">
        <title>Comparative genomics of the social amoebae Dictyostelium discoideum and Dictyostelium purpureum.</title>
        <authorList>
            <consortium name="US DOE Joint Genome Institute (JGI-PGF)"/>
            <person name="Sucgang R."/>
            <person name="Kuo A."/>
            <person name="Tian X."/>
            <person name="Salerno W."/>
            <person name="Parikh A."/>
            <person name="Feasley C.L."/>
            <person name="Dalin E."/>
            <person name="Tu H."/>
            <person name="Huang E."/>
            <person name="Barry K."/>
            <person name="Lindquist E."/>
            <person name="Shapiro H."/>
            <person name="Bruce D."/>
            <person name="Schmutz J."/>
            <person name="Salamov A."/>
            <person name="Fey P."/>
            <person name="Gaudet P."/>
            <person name="Anjard C."/>
            <person name="Babu M.M."/>
            <person name="Basu S."/>
            <person name="Bushmanova Y."/>
            <person name="van der Wel H."/>
            <person name="Katoh-Kurasawa M."/>
            <person name="Dinh C."/>
            <person name="Coutinho P.M."/>
            <person name="Saito T."/>
            <person name="Elias M."/>
            <person name="Schaap P."/>
            <person name="Kay R.R."/>
            <person name="Henrissat B."/>
            <person name="Eichinger L."/>
            <person name="Rivero F."/>
            <person name="Putnam N.H."/>
            <person name="West C.M."/>
            <person name="Loomis W.F."/>
            <person name="Chisholm R.L."/>
            <person name="Shaulsky G."/>
            <person name="Strassmann J.E."/>
            <person name="Queller D.C."/>
            <person name="Kuspa A."/>
            <person name="Grigoriev I.V."/>
        </authorList>
    </citation>
    <scope>NUCLEOTIDE SEQUENCE [LARGE SCALE GENOMIC DNA]</scope>
    <source>
        <strain evidence="8">QSDP1</strain>
    </source>
</reference>
<evidence type="ECO:0000256" key="2">
    <source>
        <dbReference type="ARBA" id="ARBA00023157"/>
    </source>
</evidence>
<feature type="compositionally biased region" description="Low complexity" evidence="3">
    <location>
        <begin position="288"/>
        <end position="302"/>
    </location>
</feature>
<organism evidence="7 8">
    <name type="scientific">Dictyostelium purpureum</name>
    <name type="common">Slime mold</name>
    <dbReference type="NCBI Taxonomy" id="5786"/>
    <lineage>
        <taxon>Eukaryota</taxon>
        <taxon>Amoebozoa</taxon>
        <taxon>Evosea</taxon>
        <taxon>Eumycetozoa</taxon>
        <taxon>Dictyostelia</taxon>
        <taxon>Dictyosteliales</taxon>
        <taxon>Dictyosteliaceae</taxon>
        <taxon>Dictyostelium</taxon>
    </lineage>
</organism>
<feature type="compositionally biased region" description="Polar residues" evidence="3">
    <location>
        <begin position="377"/>
        <end position="401"/>
    </location>
</feature>
<feature type="chain" id="PRO_5003265443" description="MRH domain-containing protein" evidence="5">
    <location>
        <begin position="23"/>
        <end position="473"/>
    </location>
</feature>
<evidence type="ECO:0000259" key="6">
    <source>
        <dbReference type="PROSITE" id="PS51914"/>
    </source>
</evidence>
<dbReference type="InterPro" id="IPR044865">
    <property type="entry name" value="MRH_dom"/>
</dbReference>
<feature type="region of interest" description="Disordered" evidence="3">
    <location>
        <begin position="288"/>
        <end position="307"/>
    </location>
</feature>
<feature type="compositionally biased region" description="Low complexity" evidence="3">
    <location>
        <begin position="432"/>
        <end position="446"/>
    </location>
</feature>
<evidence type="ECO:0000256" key="5">
    <source>
        <dbReference type="SAM" id="SignalP"/>
    </source>
</evidence>
<evidence type="ECO:0000313" key="7">
    <source>
        <dbReference type="EMBL" id="EGC31776.1"/>
    </source>
</evidence>
<feature type="domain" description="MRH" evidence="6">
    <location>
        <begin position="27"/>
        <end position="165"/>
    </location>
</feature>
<dbReference type="AlphaFoldDB" id="F0ZWA8"/>
<dbReference type="Gene3D" id="2.70.130.10">
    <property type="entry name" value="Mannose-6-phosphate receptor binding domain"/>
    <property type="match status" value="1"/>
</dbReference>
<feature type="region of interest" description="Disordered" evidence="3">
    <location>
        <begin position="353"/>
        <end position="473"/>
    </location>
</feature>
<dbReference type="InParanoid" id="F0ZWA8"/>
<sequence>MNKINFFILSFLIIYFLQPSKSENIPLDCKFKSNFYNAEFDLSSLKLDSGYGYQINSGVDTYNFNLCGYTEKCYSNYSRQSCKTLPSFQVLGDLERGSYTTDGIVISLNYVSDSYSNTSSPSCLYESTYEISCIRNSTFNIFISNISIDHCHYKFKLLSHFACIDGVYYPTEQETTVKEGDSIPIYAFSSQDFNGAPITFKMVSFNGETVYERSNIKYSSYIKGVYTYNLVIPKGNYYNGSISTSIDGFTKRFAYINPYSGNDNSTSTTIDYSVVSVSSSLDLDTGYNNTSTNYNSNNSEINSSDEDEGWSNWKIAFVVVSGVLGATLIFGTILFVHQRNRVERTIRDINIALKNSQTQPPSPSPSPKNHPTHHPESNPNYYSDNFENYGSRPTQEQQNRAPRSPPPAYSTIVPESNEKISISFTSSQTIYEEASSSSNNYNNNNNNDDESDDESEVKSKMQTQKVGEGCKTQ</sequence>
<protein>
    <recommendedName>
        <fullName evidence="6">MRH domain-containing protein</fullName>
    </recommendedName>
</protein>
<keyword evidence="2" id="KW-1015">Disulfide bond</keyword>
<keyword evidence="4" id="KW-0812">Transmembrane</keyword>
<keyword evidence="1 5" id="KW-0732">Signal</keyword>
<evidence type="ECO:0000256" key="3">
    <source>
        <dbReference type="SAM" id="MobiDB-lite"/>
    </source>
</evidence>
<feature type="transmembrane region" description="Helical" evidence="4">
    <location>
        <begin position="315"/>
        <end position="337"/>
    </location>
</feature>
<dbReference type="FunCoup" id="F0ZWA8">
    <property type="interactions" value="398"/>
</dbReference>
<dbReference type="GeneID" id="10505447"/>
<dbReference type="PROSITE" id="PS51914">
    <property type="entry name" value="MRH"/>
    <property type="match status" value="1"/>
</dbReference>
<keyword evidence="4" id="KW-1133">Transmembrane helix</keyword>
<gene>
    <name evidence="7" type="ORF">DICPUDRAFT_82361</name>
</gene>
<evidence type="ECO:0000256" key="4">
    <source>
        <dbReference type="SAM" id="Phobius"/>
    </source>
</evidence>
<feature type="signal peptide" evidence="5">
    <location>
        <begin position="1"/>
        <end position="22"/>
    </location>
</feature>
<feature type="compositionally biased region" description="Polar residues" evidence="3">
    <location>
        <begin position="419"/>
        <end position="430"/>
    </location>
</feature>
<dbReference type="VEuPathDB" id="AmoebaDB:DICPUDRAFT_82361"/>
<dbReference type="KEGG" id="dpp:DICPUDRAFT_82361"/>
<dbReference type="InterPro" id="IPR009011">
    <property type="entry name" value="Man6P_isomerase_rcpt-bd_dom_sf"/>
</dbReference>
<name>F0ZWA8_DICPU</name>
<keyword evidence="8" id="KW-1185">Reference proteome</keyword>
<dbReference type="EMBL" id="GL871231">
    <property type="protein sequence ID" value="EGC31776.1"/>
    <property type="molecule type" value="Genomic_DNA"/>
</dbReference>
<dbReference type="RefSeq" id="XP_003291699.1">
    <property type="nucleotide sequence ID" value="XM_003291651.1"/>
</dbReference>
<dbReference type="Proteomes" id="UP000001064">
    <property type="component" value="Unassembled WGS sequence"/>
</dbReference>
<keyword evidence="4" id="KW-0472">Membrane</keyword>
<proteinExistence type="predicted"/>
<feature type="compositionally biased region" description="Polar residues" evidence="3">
    <location>
        <begin position="460"/>
        <end position="473"/>
    </location>
</feature>
<evidence type="ECO:0000256" key="1">
    <source>
        <dbReference type="ARBA" id="ARBA00022729"/>
    </source>
</evidence>